<dbReference type="Proteomes" id="UP001373714">
    <property type="component" value="Unassembled WGS sequence"/>
</dbReference>
<sequence length="693" mass="78059">MAMRQTLKASNTSQHSDVEAFEIDDGKGAVEGIEMKEMMLKRKALFRSIVVLLSASILTITIGALLTKLDGASRYAPKFRFFDRIPHHGNWTVPGPVSTSNRIAKNQGFMRDPSEYVLSPPDWTRIRIQPKVKEYNWTITDVDANPDGVMRPMILINSQFPGPLIECNEGDTIKVNINNLAVNATAFHWHGLFHNGSNWMDGTTGVTQCPIPPGESFTYEIKTEGQYGTYWYHSHFSTQYTDGLFGPLVIHSPKEPGRDRYKTDQVVMLHDHYHDLSRNKLYEYLAPDAENAEPIPDGALINGRNIQDCSKVDKKYTCNSTDSRLAEVNLASGLSHRLRFINVGAFAEFEMGIDGHTMEVIEADGTALIPNSYHKLNINVAQRYSAIVHANSTDASEFWLRARMINHCFSDPDAIAQPEVRAIVQYTHIESKAGSPSPTATKTGQLLPTTTPWDREIAVVCQDLDGKLEPVDSLVAPEPDHLFYLRSNFQIGNYSLSRGFFNGSSWKRNLTNPALNRVTFPVRESLGLGDVDSDEIMKNIFNIDKGMVLKVDGIKVVDLLIDNYDDGNHPMHLHGHKFWVMAQGNGYFNASDYSAISRERRLRRDTVTIEAYGYVLIRFVTDNPGMWAFHCHNVWHAEAGLMMSFFSRSDIVKNWTLPSNLVGFCSHPNVTKGFFDDVREVVPPAWRHENGEV</sequence>
<organism evidence="9 10">
    <name type="scientific">Orbilia blumenaviensis</name>
    <dbReference type="NCBI Taxonomy" id="1796055"/>
    <lineage>
        <taxon>Eukaryota</taxon>
        <taxon>Fungi</taxon>
        <taxon>Dikarya</taxon>
        <taxon>Ascomycota</taxon>
        <taxon>Pezizomycotina</taxon>
        <taxon>Orbiliomycetes</taxon>
        <taxon>Orbiliales</taxon>
        <taxon>Orbiliaceae</taxon>
        <taxon>Orbilia</taxon>
    </lineage>
</organism>
<dbReference type="GO" id="GO:0016491">
    <property type="term" value="F:oxidoreductase activity"/>
    <property type="evidence" value="ECO:0007669"/>
    <property type="project" value="UniProtKB-KW"/>
</dbReference>
<keyword evidence="4" id="KW-0186">Copper</keyword>
<comment type="caution">
    <text evidence="9">The sequence shown here is derived from an EMBL/GenBank/DDBJ whole genome shotgun (WGS) entry which is preliminary data.</text>
</comment>
<feature type="domain" description="Plastocyanin-like" evidence="7">
    <location>
        <begin position="541"/>
        <end position="648"/>
    </location>
</feature>
<evidence type="ECO:0000259" key="8">
    <source>
        <dbReference type="Pfam" id="PF07732"/>
    </source>
</evidence>
<dbReference type="PANTHER" id="PTHR11709:SF414">
    <property type="entry name" value="ADR239WP"/>
    <property type="match status" value="1"/>
</dbReference>
<comment type="similarity">
    <text evidence="1">Belongs to the multicopper oxidase family.</text>
</comment>
<dbReference type="InterPro" id="IPR011707">
    <property type="entry name" value="Cu-oxidase-like_N"/>
</dbReference>
<dbReference type="Pfam" id="PF00394">
    <property type="entry name" value="Cu-oxidase"/>
    <property type="match status" value="1"/>
</dbReference>
<evidence type="ECO:0000256" key="2">
    <source>
        <dbReference type="ARBA" id="ARBA00022723"/>
    </source>
</evidence>
<dbReference type="CDD" id="cd13857">
    <property type="entry name" value="CuRO_1_Diphenol_Ox"/>
    <property type="match status" value="1"/>
</dbReference>
<evidence type="ECO:0008006" key="11">
    <source>
        <dbReference type="Google" id="ProtNLM"/>
    </source>
</evidence>
<dbReference type="InterPro" id="IPR001117">
    <property type="entry name" value="Cu-oxidase_2nd"/>
</dbReference>
<dbReference type="CDD" id="cd13886">
    <property type="entry name" value="CuRO_2_MCO_like_1"/>
    <property type="match status" value="1"/>
</dbReference>
<evidence type="ECO:0000259" key="6">
    <source>
        <dbReference type="Pfam" id="PF00394"/>
    </source>
</evidence>
<dbReference type="PROSITE" id="PS00079">
    <property type="entry name" value="MULTICOPPER_OXIDASE1"/>
    <property type="match status" value="2"/>
</dbReference>
<dbReference type="CDD" id="cd13910">
    <property type="entry name" value="CuRO_3_MCO_like_4"/>
    <property type="match status" value="1"/>
</dbReference>
<protein>
    <recommendedName>
        <fullName evidence="11">Multicopper oxidase</fullName>
    </recommendedName>
</protein>
<dbReference type="Gene3D" id="2.60.40.420">
    <property type="entry name" value="Cupredoxins - blue copper proteins"/>
    <property type="match status" value="3"/>
</dbReference>
<feature type="domain" description="Plastocyanin-like" evidence="8">
    <location>
        <begin position="139"/>
        <end position="254"/>
    </location>
</feature>
<keyword evidence="10" id="KW-1185">Reference proteome</keyword>
<keyword evidence="5" id="KW-0812">Transmembrane</keyword>
<evidence type="ECO:0000259" key="7">
    <source>
        <dbReference type="Pfam" id="PF07731"/>
    </source>
</evidence>
<dbReference type="InterPro" id="IPR011706">
    <property type="entry name" value="Cu-oxidase_C"/>
</dbReference>
<dbReference type="GO" id="GO:0005507">
    <property type="term" value="F:copper ion binding"/>
    <property type="evidence" value="ECO:0007669"/>
    <property type="project" value="InterPro"/>
</dbReference>
<evidence type="ECO:0000313" key="10">
    <source>
        <dbReference type="Proteomes" id="UP001373714"/>
    </source>
</evidence>
<dbReference type="InterPro" id="IPR045087">
    <property type="entry name" value="Cu-oxidase_fam"/>
</dbReference>
<evidence type="ECO:0000313" key="9">
    <source>
        <dbReference type="EMBL" id="KAK6337348.1"/>
    </source>
</evidence>
<feature type="transmembrane region" description="Helical" evidence="5">
    <location>
        <begin position="44"/>
        <end position="66"/>
    </location>
</feature>
<feature type="domain" description="Plastocyanin-like" evidence="6">
    <location>
        <begin position="265"/>
        <end position="427"/>
    </location>
</feature>
<dbReference type="EMBL" id="JAVHNS010000013">
    <property type="protein sequence ID" value="KAK6337348.1"/>
    <property type="molecule type" value="Genomic_DNA"/>
</dbReference>
<evidence type="ECO:0000256" key="4">
    <source>
        <dbReference type="ARBA" id="ARBA00023008"/>
    </source>
</evidence>
<gene>
    <name evidence="9" type="ORF">TWF730_002751</name>
</gene>
<dbReference type="SUPFAM" id="SSF49503">
    <property type="entry name" value="Cupredoxins"/>
    <property type="match status" value="3"/>
</dbReference>
<proteinExistence type="inferred from homology"/>
<dbReference type="InterPro" id="IPR033138">
    <property type="entry name" value="Cu_oxidase_CS"/>
</dbReference>
<evidence type="ECO:0000256" key="1">
    <source>
        <dbReference type="ARBA" id="ARBA00010609"/>
    </source>
</evidence>
<dbReference type="InterPro" id="IPR002355">
    <property type="entry name" value="Cu_oxidase_Cu_BS"/>
</dbReference>
<keyword evidence="2" id="KW-0479">Metal-binding</keyword>
<dbReference type="Pfam" id="PF07731">
    <property type="entry name" value="Cu-oxidase_2"/>
    <property type="match status" value="1"/>
</dbReference>
<dbReference type="AlphaFoldDB" id="A0AAV9U7P8"/>
<name>A0AAV9U7P8_9PEZI</name>
<dbReference type="PROSITE" id="PS00080">
    <property type="entry name" value="MULTICOPPER_OXIDASE2"/>
    <property type="match status" value="1"/>
</dbReference>
<evidence type="ECO:0000256" key="5">
    <source>
        <dbReference type="SAM" id="Phobius"/>
    </source>
</evidence>
<accession>A0AAV9U7P8</accession>
<keyword evidence="3" id="KW-0560">Oxidoreductase</keyword>
<reference evidence="9 10" key="1">
    <citation type="submission" date="2019-10" db="EMBL/GenBank/DDBJ databases">
        <authorList>
            <person name="Palmer J.M."/>
        </authorList>
    </citation>
    <scope>NUCLEOTIDE SEQUENCE [LARGE SCALE GENOMIC DNA]</scope>
    <source>
        <strain evidence="9 10">TWF730</strain>
    </source>
</reference>
<dbReference type="Pfam" id="PF07732">
    <property type="entry name" value="Cu-oxidase_3"/>
    <property type="match status" value="1"/>
</dbReference>
<keyword evidence="5" id="KW-0472">Membrane</keyword>
<dbReference type="InterPro" id="IPR008972">
    <property type="entry name" value="Cupredoxin"/>
</dbReference>
<dbReference type="PANTHER" id="PTHR11709">
    <property type="entry name" value="MULTI-COPPER OXIDASE"/>
    <property type="match status" value="1"/>
</dbReference>
<keyword evidence="5" id="KW-1133">Transmembrane helix</keyword>
<evidence type="ECO:0000256" key="3">
    <source>
        <dbReference type="ARBA" id="ARBA00023002"/>
    </source>
</evidence>